<evidence type="ECO:0000256" key="1">
    <source>
        <dbReference type="SAM" id="MobiDB-lite"/>
    </source>
</evidence>
<feature type="region of interest" description="Disordered" evidence="1">
    <location>
        <begin position="1"/>
        <end position="29"/>
    </location>
</feature>
<comment type="caution">
    <text evidence="2">The sequence shown here is derived from an EMBL/GenBank/DDBJ whole genome shotgun (WGS) entry which is preliminary data.</text>
</comment>
<evidence type="ECO:0000313" key="2">
    <source>
        <dbReference type="EMBL" id="KAH3664572.1"/>
    </source>
</evidence>
<dbReference type="Proteomes" id="UP000788993">
    <property type="component" value="Unassembled WGS sequence"/>
</dbReference>
<organism evidence="2 3">
    <name type="scientific">Ogataea polymorpha</name>
    <dbReference type="NCBI Taxonomy" id="460523"/>
    <lineage>
        <taxon>Eukaryota</taxon>
        <taxon>Fungi</taxon>
        <taxon>Dikarya</taxon>
        <taxon>Ascomycota</taxon>
        <taxon>Saccharomycotina</taxon>
        <taxon>Pichiomycetes</taxon>
        <taxon>Pichiales</taxon>
        <taxon>Pichiaceae</taxon>
        <taxon>Ogataea</taxon>
    </lineage>
</organism>
<gene>
    <name evidence="2" type="ORF">OGATHE_003387</name>
</gene>
<proteinExistence type="predicted"/>
<dbReference type="EMBL" id="JAEUBD010001178">
    <property type="protein sequence ID" value="KAH3664572.1"/>
    <property type="molecule type" value="Genomic_DNA"/>
</dbReference>
<protein>
    <submittedName>
        <fullName evidence="2">Uncharacterized protein</fullName>
    </submittedName>
</protein>
<reference evidence="2" key="2">
    <citation type="submission" date="2021-01" db="EMBL/GenBank/DDBJ databases">
        <authorList>
            <person name="Schikora-Tamarit M.A."/>
        </authorList>
    </citation>
    <scope>NUCLEOTIDE SEQUENCE</scope>
    <source>
        <strain evidence="2">NCAIM Y.01608</strain>
    </source>
</reference>
<name>A0A9P8P485_9ASCO</name>
<keyword evidence="3" id="KW-1185">Reference proteome</keyword>
<accession>A0A9P8P485</accession>
<dbReference type="AlphaFoldDB" id="A0A9P8P485"/>
<evidence type="ECO:0000313" key="3">
    <source>
        <dbReference type="Proteomes" id="UP000788993"/>
    </source>
</evidence>
<reference evidence="2" key="1">
    <citation type="journal article" date="2021" name="Open Biol.">
        <title>Shared evolutionary footprints suggest mitochondrial oxidative damage underlies multiple complex I losses in fungi.</title>
        <authorList>
            <person name="Schikora-Tamarit M.A."/>
            <person name="Marcet-Houben M."/>
            <person name="Nosek J."/>
            <person name="Gabaldon T."/>
        </authorList>
    </citation>
    <scope>NUCLEOTIDE SEQUENCE</scope>
    <source>
        <strain evidence="2">NCAIM Y.01608</strain>
    </source>
</reference>
<sequence>MHSKVVPNISMKRPLLLEHPPPRPLAKATGPGVIAEAAPAAAIPATIWDNIMIIPRTGEMALASTRDRVTAGLRLPPETLQVRKMATMTPKPKPKEIMMSLAGLEPSEE</sequence>